<organism evidence="4 5">
    <name type="scientific">Leucocoprinus birnbaumii</name>
    <dbReference type="NCBI Taxonomy" id="56174"/>
    <lineage>
        <taxon>Eukaryota</taxon>
        <taxon>Fungi</taxon>
        <taxon>Dikarya</taxon>
        <taxon>Basidiomycota</taxon>
        <taxon>Agaricomycotina</taxon>
        <taxon>Agaricomycetes</taxon>
        <taxon>Agaricomycetidae</taxon>
        <taxon>Agaricales</taxon>
        <taxon>Agaricineae</taxon>
        <taxon>Agaricaceae</taxon>
        <taxon>Leucocoprinus</taxon>
    </lineage>
</organism>
<keyword evidence="2" id="KW-0472">Membrane</keyword>
<dbReference type="InterPro" id="IPR045338">
    <property type="entry name" value="DUF6535"/>
</dbReference>
<dbReference type="Proteomes" id="UP001213000">
    <property type="component" value="Unassembled WGS sequence"/>
</dbReference>
<evidence type="ECO:0000256" key="1">
    <source>
        <dbReference type="SAM" id="MobiDB-lite"/>
    </source>
</evidence>
<comment type="caution">
    <text evidence="4">The sequence shown here is derived from an EMBL/GenBank/DDBJ whole genome shotgun (WGS) entry which is preliminary data.</text>
</comment>
<accession>A0AAD5YYE9</accession>
<dbReference type="EMBL" id="JANIEX010000157">
    <property type="protein sequence ID" value="KAJ3572082.1"/>
    <property type="molecule type" value="Genomic_DNA"/>
</dbReference>
<sequence length="587" mass="65849">MSTTPPDSDTPTPGLVEVETDRAHKPPQFVPTGLDNSPEQKKSPWETCLSYAKKQVDDEIEIWKDEVDKLLIFATLFSGVAGSFAIESYHSVKQDPADTTVLLLKTLISIQLNATNPQPNLPIDLDPQVPVTAAAQRINIYNFLSLILSLSVVMAGILCLQWLREYGKDPYSIPGARHEHLGIRFMRRQGMKKWGVFFILKLLPLILLLSLLLFFAGIIELLRSVDETSTIVASIFIGITTSFILVTTALPALQSFYVHFFPRSKKRSECPYKSPQAWIFYQFFAKPIRMMRCALATLGGQSSSIDPAVIDVFNLQTWSGYDWLVYHNHSRLPDAISNAGLRIHWLGKLYLQEKDLAEALYKCIQDSSILESLRTILTKRDPRRAESVDEASRWVPPDTTKNPETDVAKSPEADNTDAKVQAHVADVIVFQTLACLAEQIERGHPPTVLLKQRLNLYLKLSSASFYPGIDCPLVSGNDQTELIPDKTRKTIVNHIIGLLQNNSDINISQLAALDHIVGLEFDSESPDKKLFDAVLKSLRGWAQHDGWSIDDAPQGQGLGAPSKLRSKIYRLYNRVDMLRRLARSKNC</sequence>
<evidence type="ECO:0000313" key="4">
    <source>
        <dbReference type="EMBL" id="KAJ3572082.1"/>
    </source>
</evidence>
<keyword evidence="2" id="KW-0812">Transmembrane</keyword>
<dbReference type="Pfam" id="PF20153">
    <property type="entry name" value="DUF6535"/>
    <property type="match status" value="1"/>
</dbReference>
<feature type="compositionally biased region" description="Basic and acidic residues" evidence="1">
    <location>
        <begin position="401"/>
        <end position="412"/>
    </location>
</feature>
<dbReference type="AlphaFoldDB" id="A0AAD5YYE9"/>
<proteinExistence type="predicted"/>
<protein>
    <recommendedName>
        <fullName evidence="3">DUF6535 domain-containing protein</fullName>
    </recommendedName>
</protein>
<feature type="compositionally biased region" description="Low complexity" evidence="1">
    <location>
        <begin position="1"/>
        <end position="13"/>
    </location>
</feature>
<reference evidence="4" key="1">
    <citation type="submission" date="2022-07" db="EMBL/GenBank/DDBJ databases">
        <title>Genome Sequence of Leucocoprinus birnbaumii.</title>
        <authorList>
            <person name="Buettner E."/>
        </authorList>
    </citation>
    <scope>NUCLEOTIDE SEQUENCE</scope>
    <source>
        <strain evidence="4">VT141</strain>
    </source>
</reference>
<keyword evidence="2" id="KW-1133">Transmembrane helix</keyword>
<feature type="transmembrane region" description="Helical" evidence="2">
    <location>
        <begin position="194"/>
        <end position="219"/>
    </location>
</feature>
<feature type="domain" description="DUF6535" evidence="3">
    <location>
        <begin position="45"/>
        <end position="223"/>
    </location>
</feature>
<gene>
    <name evidence="4" type="ORF">NP233_g3318</name>
</gene>
<evidence type="ECO:0000256" key="2">
    <source>
        <dbReference type="SAM" id="Phobius"/>
    </source>
</evidence>
<feature type="transmembrane region" description="Helical" evidence="2">
    <location>
        <begin position="231"/>
        <end position="258"/>
    </location>
</feature>
<name>A0AAD5YYE9_9AGAR</name>
<feature type="region of interest" description="Disordered" evidence="1">
    <location>
        <begin position="1"/>
        <end position="43"/>
    </location>
</feature>
<keyword evidence="5" id="KW-1185">Reference proteome</keyword>
<evidence type="ECO:0000313" key="5">
    <source>
        <dbReference type="Proteomes" id="UP001213000"/>
    </source>
</evidence>
<feature type="region of interest" description="Disordered" evidence="1">
    <location>
        <begin position="387"/>
        <end position="413"/>
    </location>
</feature>
<feature type="transmembrane region" description="Helical" evidence="2">
    <location>
        <begin position="140"/>
        <end position="163"/>
    </location>
</feature>
<evidence type="ECO:0000259" key="3">
    <source>
        <dbReference type="Pfam" id="PF20153"/>
    </source>
</evidence>